<keyword evidence="8" id="KW-0407">Ion channel</keyword>
<comment type="caution">
    <text evidence="11">The sequence shown here is derived from an EMBL/GenBank/DDBJ whole genome shotgun (WGS) entry which is preliminary data.</text>
</comment>
<dbReference type="STRING" id="337451.A0A3S3PAH2"/>
<dbReference type="OrthoDB" id="68611at2759"/>
<feature type="transmembrane region" description="Helical" evidence="10">
    <location>
        <begin position="191"/>
        <end position="213"/>
    </location>
</feature>
<keyword evidence="12" id="KW-1185">Reference proteome</keyword>
<evidence type="ECO:0000256" key="8">
    <source>
        <dbReference type="ARBA" id="ARBA00023303"/>
    </source>
</evidence>
<name>A0A3S3PAH2_9MAGN</name>
<evidence type="ECO:0000256" key="5">
    <source>
        <dbReference type="ARBA" id="ARBA00022989"/>
    </source>
</evidence>
<reference evidence="11 12" key="1">
    <citation type="journal article" date="2019" name="Nat. Plants">
        <title>Stout camphor tree genome fills gaps in understanding of flowering plant genome evolution.</title>
        <authorList>
            <person name="Chaw S.M."/>
            <person name="Liu Y.C."/>
            <person name="Wu Y.W."/>
            <person name="Wang H.Y."/>
            <person name="Lin C.I."/>
            <person name="Wu C.S."/>
            <person name="Ke H.M."/>
            <person name="Chang L.Y."/>
            <person name="Hsu C.Y."/>
            <person name="Yang H.T."/>
            <person name="Sudianto E."/>
            <person name="Hsu M.H."/>
            <person name="Wu K.P."/>
            <person name="Wang L.N."/>
            <person name="Leebens-Mack J.H."/>
            <person name="Tsai I.J."/>
        </authorList>
    </citation>
    <scope>NUCLEOTIDE SEQUENCE [LARGE SCALE GENOMIC DNA]</scope>
    <source>
        <strain evidence="12">cv. Chaw 1501</strain>
        <tissue evidence="11">Young leaves</tissue>
    </source>
</reference>
<evidence type="ECO:0000313" key="11">
    <source>
        <dbReference type="EMBL" id="RWR97059.1"/>
    </source>
</evidence>
<organism evidence="11 12">
    <name type="scientific">Cinnamomum micranthum f. kanehirae</name>
    <dbReference type="NCBI Taxonomy" id="337451"/>
    <lineage>
        <taxon>Eukaryota</taxon>
        <taxon>Viridiplantae</taxon>
        <taxon>Streptophyta</taxon>
        <taxon>Embryophyta</taxon>
        <taxon>Tracheophyta</taxon>
        <taxon>Spermatophyta</taxon>
        <taxon>Magnoliopsida</taxon>
        <taxon>Magnoliidae</taxon>
        <taxon>Laurales</taxon>
        <taxon>Lauraceae</taxon>
        <taxon>Cinnamomum</taxon>
    </lineage>
</organism>
<dbReference type="PANTHER" id="PTHR31086">
    <property type="entry name" value="ALUMINUM-ACTIVATED MALATE TRANSPORTER 10"/>
    <property type="match status" value="1"/>
</dbReference>
<dbReference type="InterPro" id="IPR020966">
    <property type="entry name" value="ALMT"/>
</dbReference>
<keyword evidence="5 10" id="KW-1133">Transmembrane helix</keyword>
<keyword evidence="3" id="KW-0813">Transport</keyword>
<keyword evidence="7 10" id="KW-0472">Membrane</keyword>
<dbReference type="Pfam" id="PF11744">
    <property type="entry name" value="ALMT"/>
    <property type="match status" value="1"/>
</dbReference>
<sequence length="485" mass="52635">MEIGIGGDEKVGFFTRCMQRVEAFFVCAIESIAGVPKKVKKIGQDDPRRIIHSFKVGLALSLVSLFYYCTPLYGGFGMSAMWAVLTVVVVFEYTVGATLGKGLNRALATLLAGALGVGAQHLASLSGERGEPIILGAFVFLIAVSSTFARFFPGIKARYDYGVLIFILTFSLVAVSGYRVNDLVEMAHQRLSTIAIGSSTCVFISIFICPVWAGQELQELVALNIEKLAKFLEGFGAECFNKEEEGRDQKADVAKVDKSFLQAYKSILNSKSSEEALANFARWEPGHGRFRFRHPWDQYLKIGALACQCACSIDALNSYISSTTQTPVEFQERIKDACTKMSSESGKALTELALAIRMMTKPVAAAAHVASAKTTAANLKATLKITSSEITVILEILPAATIASLLVEIVAQTEKLAEAVDELGRKAKFKNPATVTERMPSFHRIKPLSDDVDGPHVLITVLGPNSDSPENAGLKKPKKYGHIDM</sequence>
<dbReference type="AlphaFoldDB" id="A0A3S3PAH2"/>
<evidence type="ECO:0000256" key="3">
    <source>
        <dbReference type="ARBA" id="ARBA00022448"/>
    </source>
</evidence>
<dbReference type="GO" id="GO:0015743">
    <property type="term" value="P:malate transport"/>
    <property type="evidence" value="ECO:0007669"/>
    <property type="project" value="InterPro"/>
</dbReference>
<evidence type="ECO:0000256" key="10">
    <source>
        <dbReference type="SAM" id="Phobius"/>
    </source>
</evidence>
<evidence type="ECO:0000256" key="2">
    <source>
        <dbReference type="ARBA" id="ARBA00007079"/>
    </source>
</evidence>
<comment type="similarity">
    <text evidence="2">Belongs to the aromatic acid exporter (TC 2.A.85) family.</text>
</comment>
<dbReference type="GO" id="GO:0016020">
    <property type="term" value="C:membrane"/>
    <property type="evidence" value="ECO:0007669"/>
    <property type="project" value="UniProtKB-SubCell"/>
</dbReference>
<keyword evidence="4 10" id="KW-0812">Transmembrane</keyword>
<proteinExistence type="inferred from homology"/>
<evidence type="ECO:0000256" key="6">
    <source>
        <dbReference type="ARBA" id="ARBA00023065"/>
    </source>
</evidence>
<dbReference type="Proteomes" id="UP000283530">
    <property type="component" value="Unassembled WGS sequence"/>
</dbReference>
<accession>A0A3S3PAH2</accession>
<dbReference type="EMBL" id="QPKB01000012">
    <property type="protein sequence ID" value="RWR97059.1"/>
    <property type="molecule type" value="Genomic_DNA"/>
</dbReference>
<feature type="transmembrane region" description="Helical" evidence="10">
    <location>
        <begin position="159"/>
        <end position="179"/>
    </location>
</feature>
<evidence type="ECO:0000313" key="12">
    <source>
        <dbReference type="Proteomes" id="UP000283530"/>
    </source>
</evidence>
<protein>
    <submittedName>
        <fullName evidence="11">Aluminum-activated malate transporter</fullName>
    </submittedName>
</protein>
<feature type="transmembrane region" description="Helical" evidence="10">
    <location>
        <begin position="107"/>
        <end position="127"/>
    </location>
</feature>
<evidence type="ECO:0000256" key="4">
    <source>
        <dbReference type="ARBA" id="ARBA00022692"/>
    </source>
</evidence>
<feature type="transmembrane region" description="Helical" evidence="10">
    <location>
        <begin position="74"/>
        <end position="95"/>
    </location>
</feature>
<feature type="compositionally biased region" description="Basic residues" evidence="9">
    <location>
        <begin position="475"/>
        <end position="485"/>
    </location>
</feature>
<feature type="region of interest" description="Disordered" evidence="9">
    <location>
        <begin position="463"/>
        <end position="485"/>
    </location>
</feature>
<feature type="transmembrane region" description="Helical" evidence="10">
    <location>
        <begin position="133"/>
        <end position="152"/>
    </location>
</feature>
<dbReference type="GO" id="GO:0034220">
    <property type="term" value="P:monoatomic ion transmembrane transport"/>
    <property type="evidence" value="ECO:0007669"/>
    <property type="project" value="UniProtKB-KW"/>
</dbReference>
<evidence type="ECO:0000256" key="7">
    <source>
        <dbReference type="ARBA" id="ARBA00023136"/>
    </source>
</evidence>
<evidence type="ECO:0000256" key="1">
    <source>
        <dbReference type="ARBA" id="ARBA00004141"/>
    </source>
</evidence>
<evidence type="ECO:0000256" key="9">
    <source>
        <dbReference type="SAM" id="MobiDB-lite"/>
    </source>
</evidence>
<comment type="subcellular location">
    <subcellularLocation>
        <location evidence="1">Membrane</location>
        <topology evidence="1">Multi-pass membrane protein</topology>
    </subcellularLocation>
</comment>
<keyword evidence="6" id="KW-0406">Ion transport</keyword>
<gene>
    <name evidence="11" type="ORF">CKAN_02646900</name>
</gene>